<dbReference type="InterPro" id="IPR057670">
    <property type="entry name" value="SH3_retrovirus"/>
</dbReference>
<dbReference type="EMBL" id="JAUUTY010000006">
    <property type="protein sequence ID" value="KAK1620085.1"/>
    <property type="molecule type" value="Genomic_DNA"/>
</dbReference>
<dbReference type="Gene3D" id="3.30.420.10">
    <property type="entry name" value="Ribonuclease H-like superfamily/Ribonuclease H"/>
    <property type="match status" value="1"/>
</dbReference>
<accession>A0AAD8RER2</accession>
<organism evidence="2 3">
    <name type="scientific">Lolium multiflorum</name>
    <name type="common">Italian ryegrass</name>
    <name type="synonym">Lolium perenne subsp. multiflorum</name>
    <dbReference type="NCBI Taxonomy" id="4521"/>
    <lineage>
        <taxon>Eukaryota</taxon>
        <taxon>Viridiplantae</taxon>
        <taxon>Streptophyta</taxon>
        <taxon>Embryophyta</taxon>
        <taxon>Tracheophyta</taxon>
        <taxon>Spermatophyta</taxon>
        <taxon>Magnoliopsida</taxon>
        <taxon>Liliopsida</taxon>
        <taxon>Poales</taxon>
        <taxon>Poaceae</taxon>
        <taxon>BOP clade</taxon>
        <taxon>Pooideae</taxon>
        <taxon>Poodae</taxon>
        <taxon>Poeae</taxon>
        <taxon>Poeae Chloroplast Group 2 (Poeae type)</taxon>
        <taxon>Loliodinae</taxon>
        <taxon>Loliinae</taxon>
        <taxon>Lolium</taxon>
    </lineage>
</organism>
<reference evidence="2" key="1">
    <citation type="submission" date="2023-07" db="EMBL/GenBank/DDBJ databases">
        <title>A chromosome-level genome assembly of Lolium multiflorum.</title>
        <authorList>
            <person name="Chen Y."/>
            <person name="Copetti D."/>
            <person name="Kolliker R."/>
            <person name="Studer B."/>
        </authorList>
    </citation>
    <scope>NUCLEOTIDE SEQUENCE</scope>
    <source>
        <strain evidence="2">02402/16</strain>
        <tissue evidence="2">Leaf</tissue>
    </source>
</reference>
<comment type="caution">
    <text evidence="2">The sequence shown here is derived from an EMBL/GenBank/DDBJ whole genome shotgun (WGS) entry which is preliminary data.</text>
</comment>
<evidence type="ECO:0000313" key="2">
    <source>
        <dbReference type="EMBL" id="KAK1620085.1"/>
    </source>
</evidence>
<feature type="domain" description="Retroviral polymerase SH3-like" evidence="1">
    <location>
        <begin position="66"/>
        <end position="104"/>
    </location>
</feature>
<dbReference type="Proteomes" id="UP001231189">
    <property type="component" value="Unassembled WGS sequence"/>
</dbReference>
<dbReference type="InterPro" id="IPR039537">
    <property type="entry name" value="Retrotran_Ty1/copia-like"/>
</dbReference>
<evidence type="ECO:0000313" key="3">
    <source>
        <dbReference type="Proteomes" id="UP001231189"/>
    </source>
</evidence>
<dbReference type="PANTHER" id="PTHR42648:SF26">
    <property type="entry name" value="INTEGRASE CATALYTIC DOMAIN-CONTAINING PROTEIN"/>
    <property type="match status" value="1"/>
</dbReference>
<dbReference type="Pfam" id="PF25597">
    <property type="entry name" value="SH3_retrovirus"/>
    <property type="match status" value="1"/>
</dbReference>
<keyword evidence="3" id="KW-1185">Reference proteome</keyword>
<evidence type="ECO:0000259" key="1">
    <source>
        <dbReference type="Pfam" id="PF25597"/>
    </source>
</evidence>
<dbReference type="GO" id="GO:0003676">
    <property type="term" value="F:nucleic acid binding"/>
    <property type="evidence" value="ECO:0007669"/>
    <property type="project" value="InterPro"/>
</dbReference>
<gene>
    <name evidence="2" type="ORF">QYE76_025602</name>
</gene>
<sequence length="324" mass="35425">MLRTLNDCVRTLLFHASMPPRFWPDALATATLLVNIRPCRVRWSYTPHHLLYGAPPTYDDLRIFGCRCYPNTAATAAHKLAPRSLPCVFLGYPANTKGYRCYDPGPCATPPTTPGARLPPRGRAPTDRVAPAGPAWSLGVSCARRPAPRRLRRLSLHVAASLLRGARACRFFAARDARRPLPRRRGAPTLPSPAATPRPGALVAAAATLLRCCRDASRRLCRPGRSLACGAFATRRCVLEPMLTRAHAGAATIYSLTPPTACCGGVCLSSRLPGRQQHIVARRRRPLSPADPAKRPVSLRSPTRLSFVADCPRLFFANFERDMP</sequence>
<name>A0AAD8RER2_LOLMU</name>
<dbReference type="InterPro" id="IPR036397">
    <property type="entry name" value="RNaseH_sf"/>
</dbReference>
<dbReference type="AlphaFoldDB" id="A0AAD8RER2"/>
<proteinExistence type="predicted"/>
<dbReference type="PANTHER" id="PTHR42648">
    <property type="entry name" value="TRANSPOSASE, PUTATIVE-RELATED"/>
    <property type="match status" value="1"/>
</dbReference>
<protein>
    <recommendedName>
        <fullName evidence="1">Retroviral polymerase SH3-like domain-containing protein</fullName>
    </recommendedName>
</protein>